<feature type="binding site" evidence="8">
    <location>
        <position position="98"/>
    </location>
    <ligand>
        <name>Mg(2+)</name>
        <dbReference type="ChEBI" id="CHEBI:18420"/>
    </ligand>
</feature>
<feature type="binding site" evidence="8">
    <location>
        <position position="24"/>
    </location>
    <ligand>
        <name>GTP</name>
        <dbReference type="ChEBI" id="CHEBI:37565"/>
    </ligand>
</feature>
<feature type="binding site" evidence="8">
    <location>
        <begin position="12"/>
        <end position="14"/>
    </location>
    <ligand>
        <name>GTP</name>
        <dbReference type="ChEBI" id="CHEBI:37565"/>
    </ligand>
</feature>
<evidence type="ECO:0000313" key="10">
    <source>
        <dbReference type="EMBL" id="SHF29187.1"/>
    </source>
</evidence>
<proteinExistence type="inferred from homology"/>
<dbReference type="GO" id="GO:0046872">
    <property type="term" value="F:metal ion binding"/>
    <property type="evidence" value="ECO:0007669"/>
    <property type="project" value="UniProtKB-KW"/>
</dbReference>
<keyword evidence="2 8" id="KW-0808">Transferase</keyword>
<reference evidence="11" key="1">
    <citation type="submission" date="2016-11" db="EMBL/GenBank/DDBJ databases">
        <authorList>
            <person name="Varghese N."/>
            <person name="Submissions S."/>
        </authorList>
    </citation>
    <scope>NUCLEOTIDE SEQUENCE [LARGE SCALE GENOMIC DNA]</scope>
    <source>
        <strain evidence="11">DSM 12395</strain>
    </source>
</reference>
<evidence type="ECO:0000256" key="4">
    <source>
        <dbReference type="ARBA" id="ARBA00022741"/>
    </source>
</evidence>
<keyword evidence="1 8" id="KW-0963">Cytoplasm</keyword>
<dbReference type="GO" id="GO:0005525">
    <property type="term" value="F:GTP binding"/>
    <property type="evidence" value="ECO:0007669"/>
    <property type="project" value="UniProtKB-UniRule"/>
</dbReference>
<evidence type="ECO:0000256" key="1">
    <source>
        <dbReference type="ARBA" id="ARBA00022490"/>
    </source>
</evidence>
<dbReference type="AlphaFoldDB" id="A0A1M5AGC2"/>
<feature type="binding site" evidence="8">
    <location>
        <position position="69"/>
    </location>
    <ligand>
        <name>GTP</name>
        <dbReference type="ChEBI" id="CHEBI:37565"/>
    </ligand>
</feature>
<dbReference type="PANTHER" id="PTHR19136">
    <property type="entry name" value="MOLYBDENUM COFACTOR GUANYLYLTRANSFERASE"/>
    <property type="match status" value="1"/>
</dbReference>
<dbReference type="GO" id="GO:0005737">
    <property type="term" value="C:cytoplasm"/>
    <property type="evidence" value="ECO:0007669"/>
    <property type="project" value="UniProtKB-SubCell"/>
</dbReference>
<dbReference type="GO" id="GO:0061603">
    <property type="term" value="F:molybdenum cofactor guanylyltransferase activity"/>
    <property type="evidence" value="ECO:0007669"/>
    <property type="project" value="UniProtKB-EC"/>
</dbReference>
<dbReference type="PANTHER" id="PTHR19136:SF81">
    <property type="entry name" value="MOLYBDENUM COFACTOR GUANYLYLTRANSFERASE"/>
    <property type="match status" value="1"/>
</dbReference>
<evidence type="ECO:0000256" key="3">
    <source>
        <dbReference type="ARBA" id="ARBA00022723"/>
    </source>
</evidence>
<keyword evidence="11" id="KW-1185">Reference proteome</keyword>
<evidence type="ECO:0000256" key="8">
    <source>
        <dbReference type="HAMAP-Rule" id="MF_00316"/>
    </source>
</evidence>
<dbReference type="Proteomes" id="UP000184148">
    <property type="component" value="Unassembled WGS sequence"/>
</dbReference>
<comment type="subcellular location">
    <subcellularLocation>
        <location evidence="8">Cytoplasm</location>
    </subcellularLocation>
</comment>
<comment type="caution">
    <text evidence="8">Lacks conserved residue(s) required for the propagation of feature annotation.</text>
</comment>
<dbReference type="GO" id="GO:1902758">
    <property type="term" value="P:bis(molybdopterin guanine dinucleotide)molybdenum biosynthetic process"/>
    <property type="evidence" value="ECO:0007669"/>
    <property type="project" value="TreeGrafter"/>
</dbReference>
<dbReference type="HAMAP" id="MF_00316">
    <property type="entry name" value="MobA"/>
    <property type="match status" value="1"/>
</dbReference>
<dbReference type="SUPFAM" id="SSF53448">
    <property type="entry name" value="Nucleotide-diphospho-sugar transferases"/>
    <property type="match status" value="1"/>
</dbReference>
<gene>
    <name evidence="8" type="primary">mobA</name>
    <name evidence="10" type="ORF">SAMN02745133_02272</name>
</gene>
<comment type="similarity">
    <text evidence="8">Belongs to the MobA family.</text>
</comment>
<dbReference type="EC" id="2.7.7.77" evidence="8"/>
<comment type="catalytic activity">
    <reaction evidence="8">
        <text>Mo-molybdopterin + GTP + H(+) = Mo-molybdopterin guanine dinucleotide + diphosphate</text>
        <dbReference type="Rhea" id="RHEA:34243"/>
        <dbReference type="ChEBI" id="CHEBI:15378"/>
        <dbReference type="ChEBI" id="CHEBI:33019"/>
        <dbReference type="ChEBI" id="CHEBI:37565"/>
        <dbReference type="ChEBI" id="CHEBI:71302"/>
        <dbReference type="ChEBI" id="CHEBI:71310"/>
        <dbReference type="EC" id="2.7.7.77"/>
    </reaction>
</comment>
<protein>
    <recommendedName>
        <fullName evidence="8">Probable molybdenum cofactor guanylyltransferase</fullName>
        <shortName evidence="8">MoCo guanylyltransferase</shortName>
        <ecNumber evidence="8">2.7.7.77</ecNumber>
    </recommendedName>
    <alternativeName>
        <fullName evidence="8">GTP:molybdopterin guanylyltransferase</fullName>
    </alternativeName>
    <alternativeName>
        <fullName evidence="8">Mo-MPT guanylyltransferase</fullName>
    </alternativeName>
    <alternativeName>
        <fullName evidence="8">Molybdopterin guanylyltransferase</fullName>
    </alternativeName>
    <alternativeName>
        <fullName evidence="8">Molybdopterin-guanine dinucleotide synthase</fullName>
        <shortName evidence="8">MGD synthase</shortName>
    </alternativeName>
</protein>
<keyword evidence="3 8" id="KW-0479">Metal-binding</keyword>
<comment type="domain">
    <text evidence="8">The N-terminal domain determines nucleotide recognition and specific binding, while the C-terminal domain determines the specific binding to the target protein.</text>
</comment>
<feature type="domain" description="MobA-like NTP transferase" evidence="9">
    <location>
        <begin position="9"/>
        <end position="151"/>
    </location>
</feature>
<keyword evidence="10" id="KW-0548">Nucleotidyltransferase</keyword>
<comment type="function">
    <text evidence="8">Transfers a GMP moiety from GTP to Mo-molybdopterin (Mo-MPT) cofactor (Moco or molybdenum cofactor) to form Mo-molybdopterin guanine dinucleotide (Mo-MGD) cofactor.</text>
</comment>
<evidence type="ECO:0000256" key="7">
    <source>
        <dbReference type="ARBA" id="ARBA00023150"/>
    </source>
</evidence>
<dbReference type="InterPro" id="IPR013482">
    <property type="entry name" value="Molybde_CF_guanTrfase"/>
</dbReference>
<organism evidence="10 11">
    <name type="scientific">Desulforamulus putei DSM 12395</name>
    <dbReference type="NCBI Taxonomy" id="1121429"/>
    <lineage>
        <taxon>Bacteria</taxon>
        <taxon>Bacillati</taxon>
        <taxon>Bacillota</taxon>
        <taxon>Clostridia</taxon>
        <taxon>Eubacteriales</taxon>
        <taxon>Peptococcaceae</taxon>
        <taxon>Desulforamulus</taxon>
    </lineage>
</organism>
<feature type="binding site" evidence="8">
    <location>
        <position position="98"/>
    </location>
    <ligand>
        <name>GTP</name>
        <dbReference type="ChEBI" id="CHEBI:37565"/>
    </ligand>
</feature>
<dbReference type="EMBL" id="FQUY01000017">
    <property type="protein sequence ID" value="SHF29187.1"/>
    <property type="molecule type" value="Genomic_DNA"/>
</dbReference>
<dbReference type="RefSeq" id="WP_073239509.1">
    <property type="nucleotide sequence ID" value="NZ_FQUY01000017.1"/>
</dbReference>
<dbReference type="STRING" id="1121429.SAMN02745133_02272"/>
<sequence length="197" mass="22582">MDNKSPFSAVILAGGSSSRMKTNKAMLKINGKTLIQIIIDRLIPHFKEILIISNQPEHYSHFGLPIYGDIFLNRGPLAGIHSGLTHIASRGAFFVACDMPFVDPRLARQLTTDLHVYQAVVPRLGRFFQPLHASYRKDCLPAVENALQKENPKIMSFYDLVNIKYFDFDQYPEYQWDRVFFNVNTPEDYQLVLNMEG</sequence>
<evidence type="ECO:0000259" key="9">
    <source>
        <dbReference type="Pfam" id="PF12804"/>
    </source>
</evidence>
<dbReference type="InterPro" id="IPR025877">
    <property type="entry name" value="MobA-like_NTP_Trfase"/>
</dbReference>
<dbReference type="Gene3D" id="3.90.550.10">
    <property type="entry name" value="Spore Coat Polysaccharide Biosynthesis Protein SpsA, Chain A"/>
    <property type="match status" value="1"/>
</dbReference>
<evidence type="ECO:0000256" key="5">
    <source>
        <dbReference type="ARBA" id="ARBA00022842"/>
    </source>
</evidence>
<dbReference type="CDD" id="cd02503">
    <property type="entry name" value="MobA"/>
    <property type="match status" value="1"/>
</dbReference>
<keyword evidence="6 8" id="KW-0342">GTP-binding</keyword>
<accession>A0A1M5AGC2</accession>
<evidence type="ECO:0000313" key="11">
    <source>
        <dbReference type="Proteomes" id="UP000184148"/>
    </source>
</evidence>
<evidence type="ECO:0000256" key="6">
    <source>
        <dbReference type="ARBA" id="ARBA00023134"/>
    </source>
</evidence>
<evidence type="ECO:0000256" key="2">
    <source>
        <dbReference type="ARBA" id="ARBA00022679"/>
    </source>
</evidence>
<keyword evidence="5 8" id="KW-0460">Magnesium</keyword>
<name>A0A1M5AGC2_9FIRM</name>
<keyword evidence="4 8" id="KW-0547">Nucleotide-binding</keyword>
<keyword evidence="7 8" id="KW-0501">Molybdenum cofactor biosynthesis</keyword>
<dbReference type="InterPro" id="IPR029044">
    <property type="entry name" value="Nucleotide-diphossugar_trans"/>
</dbReference>
<comment type="cofactor">
    <cofactor evidence="8">
        <name>Mg(2+)</name>
        <dbReference type="ChEBI" id="CHEBI:18420"/>
    </cofactor>
</comment>
<dbReference type="OrthoDB" id="9788394at2"/>
<dbReference type="Pfam" id="PF12804">
    <property type="entry name" value="NTP_transf_3"/>
    <property type="match status" value="1"/>
</dbReference>